<feature type="region of interest" description="Disordered" evidence="1">
    <location>
        <begin position="1"/>
        <end position="30"/>
    </location>
</feature>
<comment type="caution">
    <text evidence="2">The sequence shown here is derived from an EMBL/GenBank/DDBJ whole genome shotgun (WGS) entry which is preliminary data.</text>
</comment>
<sequence>MARPDGTEVPMVDTTDVKAHPTASSLNKGVASRLIGGARGSMASKRPVVCDRHGRPVRLSC</sequence>
<dbReference type="EMBL" id="VYDO01000245">
    <property type="protein sequence ID" value="MYG38836.1"/>
    <property type="molecule type" value="Genomic_DNA"/>
</dbReference>
<evidence type="ECO:0000256" key="1">
    <source>
        <dbReference type="SAM" id="MobiDB-lite"/>
    </source>
</evidence>
<dbReference type="AlphaFoldDB" id="A0A6B1FAQ0"/>
<gene>
    <name evidence="2" type="ORF">F4162_07710</name>
</gene>
<reference evidence="2" key="1">
    <citation type="submission" date="2019-09" db="EMBL/GenBank/DDBJ databases">
        <title>Characterisation of the sponge microbiome using genome-centric metagenomics.</title>
        <authorList>
            <person name="Engelberts J.P."/>
            <person name="Robbins S.J."/>
            <person name="De Goeij J.M."/>
            <person name="Aranda M."/>
            <person name="Bell S.C."/>
            <person name="Webster N.S."/>
        </authorList>
    </citation>
    <scope>NUCLEOTIDE SEQUENCE</scope>
    <source>
        <strain evidence="2">SB0676_bin_10</strain>
    </source>
</reference>
<evidence type="ECO:0000313" key="2">
    <source>
        <dbReference type="EMBL" id="MYG38836.1"/>
    </source>
</evidence>
<proteinExistence type="predicted"/>
<organism evidence="2">
    <name type="scientific">Synechococcus sp. SB0676_bin_10</name>
    <dbReference type="NCBI Taxonomy" id="2604869"/>
    <lineage>
        <taxon>Bacteria</taxon>
        <taxon>Bacillati</taxon>
        <taxon>Cyanobacteriota</taxon>
        <taxon>Cyanophyceae</taxon>
        <taxon>Synechococcales</taxon>
        <taxon>Synechococcaceae</taxon>
        <taxon>Synechococcus</taxon>
    </lineage>
</organism>
<accession>A0A6B1FAQ0</accession>
<name>A0A6B1FAQ0_9SYNE</name>
<protein>
    <submittedName>
        <fullName evidence="2">Uncharacterized protein</fullName>
    </submittedName>
</protein>